<feature type="region of interest" description="Disordered" evidence="5">
    <location>
        <begin position="415"/>
        <end position="437"/>
    </location>
</feature>
<protein>
    <recommendedName>
        <fullName evidence="7">DNA (cytosine-5-)-methyltransferase</fullName>
    </recommendedName>
</protein>
<keyword evidence="3 4" id="KW-0949">S-adenosyl-L-methionine</keyword>
<dbReference type="InterPro" id="IPR029063">
    <property type="entry name" value="SAM-dependent_MTases_sf"/>
</dbReference>
<feature type="compositionally biased region" description="Low complexity" evidence="5">
    <location>
        <begin position="424"/>
        <end position="437"/>
    </location>
</feature>
<dbReference type="Gene3D" id="3.40.50.150">
    <property type="entry name" value="Vaccinia Virus protein VP39"/>
    <property type="match status" value="1"/>
</dbReference>
<feature type="region of interest" description="Disordered" evidence="5">
    <location>
        <begin position="492"/>
        <end position="562"/>
    </location>
</feature>
<feature type="compositionally biased region" description="Low complexity" evidence="5">
    <location>
        <begin position="492"/>
        <end position="508"/>
    </location>
</feature>
<sequence length="622" mass="67377">MSVDGDEGGEAVSDFSSWHKDARDKSALHVEHFRKLLSELEEWRRIRSAKGTDTSTDGGRVHGAGPGAEGGIVVLELFCGIGGMRCGMERAGLRVKKCIAVDTSPLAGSVYLHNVLRGITEKEAGGGASSSRKGDGETEKGRGECTPTQPETQRQTDHQFWARNVEKLSASELNAARADLWTLSPPCQPFTTTKGAQRRDQEDLRCSALTHLSSVLPSIEQKPRWIFLENVGGFLGSRALSSWEASLSSCGYSFQRWLLCPADFGIPNKRQRFFHLAERSSRFSFSVSPLSSVPRPSASTATARAVTAVEGVSAGGLGEHAVAVERGIETEHSAEGDGRVNVQQTREKPLTAKSLSLFLDVSELNERQIPSPCLRSFQEKQADIARTGGCFPCPPCTLRELLGDSVLLPWCHSKTPASSGTQPRAEGGSSSEVVSRSPGLVTQAEALSLLLSEEQMAKAFARGLSYVTGDTPITFCFTSGYGKVLHKSSGSLLIPRSPPSSSSSSSPPTVQVEEMNEGRQKIEEGKQSEENESKYTQEEAGTDAEREKANEEESKTSSPPAFLPRFFSPEELLRLFAFPGGFHFPLEDGLSLRHKWKLVGQSVNVTVVAVLLKMLVRPGTHL</sequence>
<dbReference type="PANTHER" id="PTHR46098:SF1">
    <property type="entry name" value="TRNA (CYTOSINE(38)-C(5))-METHYLTRANSFERASE"/>
    <property type="match status" value="1"/>
</dbReference>
<organism evidence="6">
    <name type="scientific">Chromera velia CCMP2878</name>
    <dbReference type="NCBI Taxonomy" id="1169474"/>
    <lineage>
        <taxon>Eukaryota</taxon>
        <taxon>Sar</taxon>
        <taxon>Alveolata</taxon>
        <taxon>Colpodellida</taxon>
        <taxon>Chromeraceae</taxon>
        <taxon>Chromera</taxon>
    </lineage>
</organism>
<accession>A0A0G4IER0</accession>
<evidence type="ECO:0000256" key="3">
    <source>
        <dbReference type="ARBA" id="ARBA00022691"/>
    </source>
</evidence>
<evidence type="ECO:0000313" key="6">
    <source>
        <dbReference type="EMBL" id="CEM55651.1"/>
    </source>
</evidence>
<dbReference type="PRINTS" id="PR00105">
    <property type="entry name" value="C5METTRFRASE"/>
</dbReference>
<feature type="compositionally biased region" description="Basic and acidic residues" evidence="5">
    <location>
        <begin position="132"/>
        <end position="143"/>
    </location>
</feature>
<name>A0A0G4IER0_9ALVE</name>
<feature type="region of interest" description="Disordered" evidence="5">
    <location>
        <begin position="122"/>
        <end position="157"/>
    </location>
</feature>
<evidence type="ECO:0000256" key="1">
    <source>
        <dbReference type="ARBA" id="ARBA00022603"/>
    </source>
</evidence>
<dbReference type="AlphaFoldDB" id="A0A0G4IER0"/>
<comment type="similarity">
    <text evidence="4">Belongs to the class I-like SAM-binding methyltransferase superfamily. C5-methyltransferase family.</text>
</comment>
<proteinExistence type="inferred from homology"/>
<dbReference type="SUPFAM" id="SSF53335">
    <property type="entry name" value="S-adenosyl-L-methionine-dependent methyltransferases"/>
    <property type="match status" value="1"/>
</dbReference>
<evidence type="ECO:0000256" key="2">
    <source>
        <dbReference type="ARBA" id="ARBA00022679"/>
    </source>
</evidence>
<dbReference type="PROSITE" id="PS51679">
    <property type="entry name" value="SAM_MT_C5"/>
    <property type="match status" value="1"/>
</dbReference>
<dbReference type="PANTHER" id="PTHR46098">
    <property type="entry name" value="TRNA (CYTOSINE(38)-C(5))-METHYLTRANSFERASE"/>
    <property type="match status" value="1"/>
</dbReference>
<gene>
    <name evidence="6" type="ORF">Cvel_13728</name>
</gene>
<dbReference type="VEuPathDB" id="CryptoDB:Cvel_13728"/>
<dbReference type="InterPro" id="IPR050750">
    <property type="entry name" value="C5-MTase"/>
</dbReference>
<evidence type="ECO:0008006" key="7">
    <source>
        <dbReference type="Google" id="ProtNLM"/>
    </source>
</evidence>
<evidence type="ECO:0000256" key="5">
    <source>
        <dbReference type="SAM" id="MobiDB-lite"/>
    </source>
</evidence>
<feature type="compositionally biased region" description="Basic and acidic residues" evidence="5">
    <location>
        <begin position="516"/>
        <end position="555"/>
    </location>
</feature>
<reference evidence="6" key="1">
    <citation type="submission" date="2014-11" db="EMBL/GenBank/DDBJ databases">
        <authorList>
            <person name="Otto D Thomas"/>
            <person name="Naeem Raeece"/>
        </authorList>
    </citation>
    <scope>NUCLEOTIDE SEQUENCE</scope>
</reference>
<dbReference type="Gene3D" id="3.90.120.10">
    <property type="entry name" value="DNA Methylase, subunit A, domain 2"/>
    <property type="match status" value="1"/>
</dbReference>
<keyword evidence="1 4" id="KW-0489">Methyltransferase</keyword>
<dbReference type="Pfam" id="PF00145">
    <property type="entry name" value="DNA_methylase"/>
    <property type="match status" value="2"/>
</dbReference>
<feature type="active site" evidence="4">
    <location>
        <position position="187"/>
    </location>
</feature>
<dbReference type="GO" id="GO:0032259">
    <property type="term" value="P:methylation"/>
    <property type="evidence" value="ECO:0007669"/>
    <property type="project" value="UniProtKB-KW"/>
</dbReference>
<keyword evidence="2 4" id="KW-0808">Transferase</keyword>
<dbReference type="InterPro" id="IPR001525">
    <property type="entry name" value="C5_MeTfrase"/>
</dbReference>
<dbReference type="GO" id="GO:0008168">
    <property type="term" value="F:methyltransferase activity"/>
    <property type="evidence" value="ECO:0007669"/>
    <property type="project" value="UniProtKB-KW"/>
</dbReference>
<evidence type="ECO:0000256" key="4">
    <source>
        <dbReference type="PROSITE-ProRule" id="PRU01016"/>
    </source>
</evidence>
<dbReference type="EMBL" id="CDMZ01005897">
    <property type="protein sequence ID" value="CEM55651.1"/>
    <property type="molecule type" value="Genomic_DNA"/>
</dbReference>